<dbReference type="CDD" id="cd08916">
    <property type="entry name" value="TrHb3_P"/>
    <property type="match status" value="1"/>
</dbReference>
<dbReference type="GO" id="GO:0019825">
    <property type="term" value="F:oxygen binding"/>
    <property type="evidence" value="ECO:0007669"/>
    <property type="project" value="InterPro"/>
</dbReference>
<evidence type="ECO:0000313" key="1">
    <source>
        <dbReference type="EMBL" id="KGO06584.1"/>
    </source>
</evidence>
<accession>A0A0A2GTI0</accession>
<dbReference type="SUPFAM" id="SSF46458">
    <property type="entry name" value="Globin-like"/>
    <property type="match status" value="1"/>
</dbReference>
<dbReference type="EMBL" id="JSAQ01000001">
    <property type="protein sequence ID" value="KGO06584.1"/>
    <property type="molecule type" value="Genomic_DNA"/>
</dbReference>
<keyword evidence="2" id="KW-1185">Reference proteome</keyword>
<sequence length="130" mass="15705">MRKEIKNREDVYKLVTTFYGRIRSDVYLGPIFNKHITDWQHHFEHLTDFWEGNLFQKRIFTGRPLQAHKRVDRDEGYTINEQHFGVWLNHWVQTVDELYEGELAEMAKFRARKIGTFFLVNMFQAKPGVE</sequence>
<dbReference type="GO" id="GO:0020037">
    <property type="term" value="F:heme binding"/>
    <property type="evidence" value="ECO:0007669"/>
    <property type="project" value="InterPro"/>
</dbReference>
<dbReference type="RefSeq" id="WP_035325692.1">
    <property type="nucleotide sequence ID" value="NZ_CP015125.1"/>
</dbReference>
<comment type="caution">
    <text evidence="1">The sequence shown here is derived from an EMBL/GenBank/DDBJ whole genome shotgun (WGS) entry which is preliminary data.</text>
</comment>
<gene>
    <name evidence="1" type="ORF">NV36_06840</name>
</gene>
<dbReference type="InterPro" id="IPR012292">
    <property type="entry name" value="Globin/Proto"/>
</dbReference>
<dbReference type="Proteomes" id="UP000030140">
    <property type="component" value="Unassembled WGS sequence"/>
</dbReference>
<dbReference type="InterPro" id="IPR009050">
    <property type="entry name" value="Globin-like_sf"/>
</dbReference>
<reference evidence="1 2" key="1">
    <citation type="submission" date="2014-10" db="EMBL/GenBank/DDBJ databases">
        <title>Draft genome sequence of the proteorhodopsin-containing marine bacterium Dokdonia donghaensis.</title>
        <authorList>
            <person name="Gomez-Consarnau L."/>
            <person name="Gonzalez J.M."/>
            <person name="Riedel T."/>
            <person name="Jaenicke S."/>
            <person name="Wagner-Doebler I."/>
            <person name="Fuhrman J.A."/>
        </authorList>
    </citation>
    <scope>NUCLEOTIDE SEQUENCE [LARGE SCALE GENOMIC DNA]</scope>
    <source>
        <strain evidence="1 2">DSW-1</strain>
    </source>
</reference>
<dbReference type="AlphaFoldDB" id="A0A0A2GTI0"/>
<dbReference type="Gene3D" id="1.10.490.10">
    <property type="entry name" value="Globins"/>
    <property type="match status" value="1"/>
</dbReference>
<dbReference type="OrthoDB" id="25954at2"/>
<name>A0A0A2GTI0_9FLAO</name>
<protein>
    <submittedName>
        <fullName evidence="1">Globin</fullName>
    </submittedName>
</protein>
<proteinExistence type="predicted"/>
<dbReference type="PATRIC" id="fig|1300343.5.peg.232"/>
<organism evidence="1 2">
    <name type="scientific">Dokdonia donghaensis DSW-1</name>
    <dbReference type="NCBI Taxonomy" id="1300343"/>
    <lineage>
        <taxon>Bacteria</taxon>
        <taxon>Pseudomonadati</taxon>
        <taxon>Bacteroidota</taxon>
        <taxon>Flavobacteriia</taxon>
        <taxon>Flavobacteriales</taxon>
        <taxon>Flavobacteriaceae</taxon>
        <taxon>Dokdonia</taxon>
    </lineage>
</organism>
<evidence type="ECO:0000313" key="2">
    <source>
        <dbReference type="Proteomes" id="UP000030140"/>
    </source>
</evidence>
<dbReference type="KEGG" id="ddo:I597_0230"/>